<reference evidence="2" key="1">
    <citation type="submission" date="2020-05" db="EMBL/GenBank/DDBJ databases">
        <title>Phylogenomic resolution of chytrid fungi.</title>
        <authorList>
            <person name="Stajich J.E."/>
            <person name="Amses K."/>
            <person name="Simmons R."/>
            <person name="Seto K."/>
            <person name="Myers J."/>
            <person name="Bonds A."/>
            <person name="Quandt C.A."/>
            <person name="Barry K."/>
            <person name="Liu P."/>
            <person name="Grigoriev I."/>
            <person name="Longcore J.E."/>
            <person name="James T.Y."/>
        </authorList>
    </citation>
    <scope>NUCLEOTIDE SEQUENCE</scope>
    <source>
        <strain evidence="2">JEL0513</strain>
    </source>
</reference>
<evidence type="ECO:0008006" key="4">
    <source>
        <dbReference type="Google" id="ProtNLM"/>
    </source>
</evidence>
<name>A0AAD5T704_9FUNG</name>
<evidence type="ECO:0000313" key="2">
    <source>
        <dbReference type="EMBL" id="KAJ3130154.1"/>
    </source>
</evidence>
<feature type="chain" id="PRO_5042239727" description="Dirigent protein" evidence="1">
    <location>
        <begin position="29"/>
        <end position="150"/>
    </location>
</feature>
<evidence type="ECO:0000256" key="1">
    <source>
        <dbReference type="SAM" id="SignalP"/>
    </source>
</evidence>
<proteinExistence type="predicted"/>
<protein>
    <recommendedName>
        <fullName evidence="4">Dirigent protein</fullName>
    </recommendedName>
</protein>
<dbReference type="Proteomes" id="UP001211907">
    <property type="component" value="Unassembled WGS sequence"/>
</dbReference>
<organism evidence="2 3">
    <name type="scientific">Physocladia obscura</name>
    <dbReference type="NCBI Taxonomy" id="109957"/>
    <lineage>
        <taxon>Eukaryota</taxon>
        <taxon>Fungi</taxon>
        <taxon>Fungi incertae sedis</taxon>
        <taxon>Chytridiomycota</taxon>
        <taxon>Chytridiomycota incertae sedis</taxon>
        <taxon>Chytridiomycetes</taxon>
        <taxon>Chytridiales</taxon>
        <taxon>Chytriomycetaceae</taxon>
        <taxon>Physocladia</taxon>
    </lineage>
</organism>
<dbReference type="EMBL" id="JADGJH010000395">
    <property type="protein sequence ID" value="KAJ3130154.1"/>
    <property type="molecule type" value="Genomic_DNA"/>
</dbReference>
<dbReference type="AlphaFoldDB" id="A0AAD5T704"/>
<keyword evidence="1" id="KW-0732">Signal</keyword>
<feature type="signal peptide" evidence="1">
    <location>
        <begin position="1"/>
        <end position="28"/>
    </location>
</feature>
<gene>
    <name evidence="2" type="ORF">HK100_008196</name>
</gene>
<keyword evidence="3" id="KW-1185">Reference proteome</keyword>
<comment type="caution">
    <text evidence="2">The sequence shown here is derived from an EMBL/GenBank/DDBJ whole genome shotgun (WGS) entry which is preliminary data.</text>
</comment>
<sequence length="150" mass="16164">MPSLTSKLCTLRLVSLLTFLFKICAVRADINVSDAPQLDTCSKTSYPSVYTPGKTTAPIVQVAFSQTINNANPLYCSGTFLFVDGCTFTIKNFTFLNAYQSQWYGGVVGLVDGKIEVNQNAVTMVSGYVSAVNMMDQTYSLSTTAGAAYS</sequence>
<accession>A0AAD5T704</accession>
<evidence type="ECO:0000313" key="3">
    <source>
        <dbReference type="Proteomes" id="UP001211907"/>
    </source>
</evidence>